<dbReference type="Gene3D" id="3.20.20.140">
    <property type="entry name" value="Metal-dependent hydrolases"/>
    <property type="match status" value="1"/>
</dbReference>
<dbReference type="EMBL" id="BARS01000475">
    <property type="protein sequence ID" value="GAF77911.1"/>
    <property type="molecule type" value="Genomic_DNA"/>
</dbReference>
<evidence type="ECO:0000259" key="1">
    <source>
        <dbReference type="Pfam" id="PF04909"/>
    </source>
</evidence>
<name>X0SRZ4_9ZZZZ</name>
<dbReference type="InterPro" id="IPR006680">
    <property type="entry name" value="Amidohydro-rel"/>
</dbReference>
<dbReference type="AlphaFoldDB" id="X0SRZ4"/>
<organism evidence="2">
    <name type="scientific">marine sediment metagenome</name>
    <dbReference type="NCBI Taxonomy" id="412755"/>
    <lineage>
        <taxon>unclassified sequences</taxon>
        <taxon>metagenomes</taxon>
        <taxon>ecological metagenomes</taxon>
    </lineage>
</organism>
<sequence length="45" mass="5128">DKVLFGTNYPMLLFTPCMSQIEGLGLKPEVQEKFLRLNAIRVFGL</sequence>
<dbReference type="SUPFAM" id="SSF51556">
    <property type="entry name" value="Metallo-dependent hydrolases"/>
    <property type="match status" value="1"/>
</dbReference>
<protein>
    <recommendedName>
        <fullName evidence="1">Amidohydrolase-related domain-containing protein</fullName>
    </recommendedName>
</protein>
<accession>X0SRZ4</accession>
<feature type="non-terminal residue" evidence="2">
    <location>
        <position position="1"/>
    </location>
</feature>
<comment type="caution">
    <text evidence="2">The sequence shown here is derived from an EMBL/GenBank/DDBJ whole genome shotgun (WGS) entry which is preliminary data.</text>
</comment>
<proteinExistence type="predicted"/>
<dbReference type="Pfam" id="PF04909">
    <property type="entry name" value="Amidohydro_2"/>
    <property type="match status" value="1"/>
</dbReference>
<evidence type="ECO:0000313" key="2">
    <source>
        <dbReference type="EMBL" id="GAF77911.1"/>
    </source>
</evidence>
<reference evidence="2" key="1">
    <citation type="journal article" date="2014" name="Front. Microbiol.">
        <title>High frequency of phylogenetically diverse reductive dehalogenase-homologous genes in deep subseafloor sedimentary metagenomes.</title>
        <authorList>
            <person name="Kawai M."/>
            <person name="Futagami T."/>
            <person name="Toyoda A."/>
            <person name="Takaki Y."/>
            <person name="Nishi S."/>
            <person name="Hori S."/>
            <person name="Arai W."/>
            <person name="Tsubouchi T."/>
            <person name="Morono Y."/>
            <person name="Uchiyama I."/>
            <person name="Ito T."/>
            <person name="Fujiyama A."/>
            <person name="Inagaki F."/>
            <person name="Takami H."/>
        </authorList>
    </citation>
    <scope>NUCLEOTIDE SEQUENCE</scope>
    <source>
        <strain evidence="2">Expedition CK06-06</strain>
    </source>
</reference>
<gene>
    <name evidence="2" type="ORF">S01H1_01150</name>
</gene>
<feature type="domain" description="Amidohydrolase-related" evidence="1">
    <location>
        <begin position="1"/>
        <end position="45"/>
    </location>
</feature>
<dbReference type="InterPro" id="IPR032466">
    <property type="entry name" value="Metal_Hydrolase"/>
</dbReference>
<dbReference type="GO" id="GO:0016787">
    <property type="term" value="F:hydrolase activity"/>
    <property type="evidence" value="ECO:0007669"/>
    <property type="project" value="InterPro"/>
</dbReference>